<dbReference type="InterPro" id="IPR015421">
    <property type="entry name" value="PyrdxlP-dep_Trfase_major"/>
</dbReference>
<dbReference type="InterPro" id="IPR015422">
    <property type="entry name" value="PyrdxlP-dep_Trfase_small"/>
</dbReference>
<feature type="chain" id="PRO_5028444222" description="Aminotransferase class I/classII large domain-containing protein" evidence="2">
    <location>
        <begin position="24"/>
        <end position="400"/>
    </location>
</feature>
<reference evidence="4" key="1">
    <citation type="journal article" date="2013" name="J. Plant Res.">
        <title>Effect of fungi and light on seed germination of three Opuntia species from semiarid lands of central Mexico.</title>
        <authorList>
            <person name="Delgado-Sanchez P."/>
            <person name="Jimenez-Bremont J.F."/>
            <person name="Guerrero-Gonzalez Mde L."/>
            <person name="Flores J."/>
        </authorList>
    </citation>
    <scope>NUCLEOTIDE SEQUENCE</scope>
    <source>
        <tissue evidence="4">Cladode</tissue>
    </source>
</reference>
<feature type="signal peptide" evidence="2">
    <location>
        <begin position="1"/>
        <end position="23"/>
    </location>
</feature>
<dbReference type="GO" id="GO:0008793">
    <property type="term" value="F:aromatic-amino-acid transaminase activity"/>
    <property type="evidence" value="ECO:0007669"/>
    <property type="project" value="TreeGrafter"/>
</dbReference>
<keyword evidence="1" id="KW-0663">Pyridoxal phosphate</keyword>
<dbReference type="CDD" id="cd00609">
    <property type="entry name" value="AAT_like"/>
    <property type="match status" value="1"/>
</dbReference>
<dbReference type="PANTHER" id="PTHR43795:SF85">
    <property type="entry name" value="AMINOTRANSFERASE ACS10-RELATED"/>
    <property type="match status" value="1"/>
</dbReference>
<dbReference type="Pfam" id="PF00155">
    <property type="entry name" value="Aminotran_1_2"/>
    <property type="match status" value="1"/>
</dbReference>
<dbReference type="EMBL" id="GISG01262139">
    <property type="protein sequence ID" value="MBA4674280.1"/>
    <property type="molecule type" value="Transcribed_RNA"/>
</dbReference>
<organism evidence="4">
    <name type="scientific">Opuntia streptacantha</name>
    <name type="common">Prickly pear cactus</name>
    <name type="synonym">Opuntia cardona</name>
    <dbReference type="NCBI Taxonomy" id="393608"/>
    <lineage>
        <taxon>Eukaryota</taxon>
        <taxon>Viridiplantae</taxon>
        <taxon>Streptophyta</taxon>
        <taxon>Embryophyta</taxon>
        <taxon>Tracheophyta</taxon>
        <taxon>Spermatophyta</taxon>
        <taxon>Magnoliopsida</taxon>
        <taxon>eudicotyledons</taxon>
        <taxon>Gunneridae</taxon>
        <taxon>Pentapetalae</taxon>
        <taxon>Caryophyllales</taxon>
        <taxon>Cactineae</taxon>
        <taxon>Cactaceae</taxon>
        <taxon>Opuntioideae</taxon>
        <taxon>Opuntia</taxon>
    </lineage>
</organism>
<protein>
    <recommendedName>
        <fullName evidence="3">Aminotransferase class I/classII large domain-containing protein</fullName>
    </recommendedName>
</protein>
<keyword evidence="2" id="KW-0732">Signal</keyword>
<accession>A0A7C9ER94</accession>
<dbReference type="GO" id="GO:0004069">
    <property type="term" value="F:L-aspartate:2-oxoglutarate aminotransferase activity"/>
    <property type="evidence" value="ECO:0007669"/>
    <property type="project" value="TreeGrafter"/>
</dbReference>
<name>A0A7C9ER94_OPUST</name>
<dbReference type="PANTHER" id="PTHR43795">
    <property type="entry name" value="BIFUNCTIONAL ASPARTATE AMINOTRANSFERASE AND GLUTAMATE/ASPARTATE-PREPHENATE AMINOTRANSFERASE-RELATED"/>
    <property type="match status" value="1"/>
</dbReference>
<dbReference type="Gene3D" id="3.90.1150.10">
    <property type="entry name" value="Aspartate Aminotransferase, domain 1"/>
    <property type="match status" value="1"/>
</dbReference>
<dbReference type="InterPro" id="IPR050478">
    <property type="entry name" value="Ethylene_sulfur-biosynth"/>
</dbReference>
<dbReference type="GO" id="GO:0006520">
    <property type="term" value="P:amino acid metabolic process"/>
    <property type="evidence" value="ECO:0007669"/>
    <property type="project" value="TreeGrafter"/>
</dbReference>
<dbReference type="SUPFAM" id="SSF53383">
    <property type="entry name" value="PLP-dependent transferases"/>
    <property type="match status" value="1"/>
</dbReference>
<dbReference type="AlphaFoldDB" id="A0A7C9ER94"/>
<proteinExistence type="predicted"/>
<evidence type="ECO:0000313" key="4">
    <source>
        <dbReference type="EMBL" id="MBA4674280.1"/>
    </source>
</evidence>
<evidence type="ECO:0000256" key="2">
    <source>
        <dbReference type="SAM" id="SignalP"/>
    </source>
</evidence>
<dbReference type="GO" id="GO:0030170">
    <property type="term" value="F:pyridoxal phosphate binding"/>
    <property type="evidence" value="ECO:0007669"/>
    <property type="project" value="InterPro"/>
</dbReference>
<feature type="domain" description="Aminotransferase class I/classII large" evidence="3">
    <location>
        <begin position="44"/>
        <end position="389"/>
    </location>
</feature>
<dbReference type="PRINTS" id="PR00753">
    <property type="entry name" value="ACCSYNTHASE"/>
</dbReference>
<dbReference type="InterPro" id="IPR004839">
    <property type="entry name" value="Aminotransferase_I/II_large"/>
</dbReference>
<sequence>MCCSRNLMGFMCVLQLCLDLVQDWILKNGRDLMLVDGHGEMNVNRIANYYPYDGLIDLKMAVAEFMSETMEGRVQFNPSQIILTAGKAPAMEILSFCLADPGNAFLAPSPYYPGLDRDIKWRSGVEIIPVPCRSADNFNLSITALDRAFVQAKKRGLKVRGVFISNPLNPVGNLLSRETLYDLIDFATEKNIHIICNEIFAGSTHSGEEFISMAEIIASEDLECNRVHIVYGLSEDFPLPGFRAGVIYSFNDNLLNAARKMARFSPISGSALTQNLTVSMLSDSRFVQAFIKTNRERLQKMYEKFVAGLNDLGIECTKSSGGFYCWADMSGLIRAYSERGELELWDKLLNEAKINVTPGSSCHCIEPGWFRCCFTTLTEKDIPVVMERIRKVSETCKSRS</sequence>
<evidence type="ECO:0000259" key="3">
    <source>
        <dbReference type="Pfam" id="PF00155"/>
    </source>
</evidence>
<reference evidence="4" key="2">
    <citation type="submission" date="2020-07" db="EMBL/GenBank/DDBJ databases">
        <authorList>
            <person name="Vera ALvarez R."/>
            <person name="Arias-Moreno D.M."/>
            <person name="Jimenez-Jacinto V."/>
            <person name="Jimenez-Bremont J.F."/>
            <person name="Swaminathan K."/>
            <person name="Moose S.P."/>
            <person name="Guerrero-Gonzalez M.L."/>
            <person name="Marino-Ramirez L."/>
            <person name="Landsman D."/>
            <person name="Rodriguez-Kessler M."/>
            <person name="Delgado-Sanchez P."/>
        </authorList>
    </citation>
    <scope>NUCLEOTIDE SEQUENCE</scope>
    <source>
        <tissue evidence="4">Cladode</tissue>
    </source>
</reference>
<evidence type="ECO:0000256" key="1">
    <source>
        <dbReference type="ARBA" id="ARBA00022898"/>
    </source>
</evidence>
<dbReference type="Gene3D" id="3.40.640.10">
    <property type="entry name" value="Type I PLP-dependent aspartate aminotransferase-like (Major domain)"/>
    <property type="match status" value="1"/>
</dbReference>
<dbReference type="InterPro" id="IPR015424">
    <property type="entry name" value="PyrdxlP-dep_Trfase"/>
</dbReference>